<reference evidence="2 3" key="1">
    <citation type="submission" date="2016-02" db="EMBL/GenBank/DDBJ databases">
        <title>Comparative analysis of three nematocidal Bacillus thuringiensis strains.</title>
        <authorList>
            <person name="Hollensteiner J."/>
            <person name="Kloesener M."/>
            <person name="Bunk B."/>
            <person name="Sproeer C."/>
            <person name="Rosenstiel P."/>
            <person name="Schulte-Iserlohe R."/>
            <person name="Schulenburg H."/>
            <person name="Liesegang H."/>
        </authorList>
    </citation>
    <scope>NUCLEOTIDE SEQUENCE [LARGE SCALE GENOMIC DNA]</scope>
    <source>
        <strain evidence="2 3">Bt18247</strain>
        <plasmid evidence="2 3">p174778</plasmid>
    </source>
</reference>
<dbReference type="EMBL" id="CP015251">
    <property type="protein sequence ID" value="AOM14303.1"/>
    <property type="molecule type" value="Genomic_DNA"/>
</dbReference>
<dbReference type="AlphaFoldDB" id="A0A9W3SZP7"/>
<keyword evidence="1" id="KW-0732">Signal</keyword>
<gene>
    <name evidence="2" type="ORF">BTI247_59730</name>
</gene>
<keyword evidence="2" id="KW-0614">Plasmid</keyword>
<dbReference type="Proteomes" id="UP000192743">
    <property type="component" value="Plasmid p174778"/>
</dbReference>
<evidence type="ECO:0000256" key="1">
    <source>
        <dbReference type="SAM" id="SignalP"/>
    </source>
</evidence>
<accession>A0A9W3SZP7</accession>
<feature type="chain" id="PRO_5040830549" evidence="1">
    <location>
        <begin position="29"/>
        <end position="77"/>
    </location>
</feature>
<proteinExistence type="predicted"/>
<evidence type="ECO:0000313" key="2">
    <source>
        <dbReference type="EMBL" id="AOM14303.1"/>
    </source>
</evidence>
<geneLocation type="plasmid" evidence="2 3">
    <name>p174778</name>
</geneLocation>
<sequence>MQLRKNKSIVIPGILACCSLMIVSPCSAAEKNIIDSSRQVVTVSQNQLGSSKSYQYTGAEWLDITQVFQKIRPSIFD</sequence>
<protein>
    <submittedName>
        <fullName evidence="2">Uncharacterized protein</fullName>
    </submittedName>
</protein>
<feature type="signal peptide" evidence="1">
    <location>
        <begin position="1"/>
        <end position="28"/>
    </location>
</feature>
<name>A0A9W3SZP7_BACTU</name>
<organism evidence="2 3">
    <name type="scientific">Bacillus thuringiensis Bt18247</name>
    <dbReference type="NCBI Taxonomy" id="1423143"/>
    <lineage>
        <taxon>Bacteria</taxon>
        <taxon>Bacillati</taxon>
        <taxon>Bacillota</taxon>
        <taxon>Bacilli</taxon>
        <taxon>Bacillales</taxon>
        <taxon>Bacillaceae</taxon>
        <taxon>Bacillus</taxon>
        <taxon>Bacillus cereus group</taxon>
    </lineage>
</organism>
<evidence type="ECO:0000313" key="3">
    <source>
        <dbReference type="Proteomes" id="UP000192743"/>
    </source>
</evidence>